<gene>
    <name evidence="1" type="ORF">EAY07_20710</name>
</gene>
<organism evidence="1 2">
    <name type="scientific">Vibrio anguillarum</name>
    <name type="common">Listonella anguillarum</name>
    <dbReference type="NCBI Taxonomy" id="55601"/>
    <lineage>
        <taxon>Bacteria</taxon>
        <taxon>Pseudomonadati</taxon>
        <taxon>Pseudomonadota</taxon>
        <taxon>Gammaproteobacteria</taxon>
        <taxon>Vibrionales</taxon>
        <taxon>Vibrionaceae</taxon>
        <taxon>Vibrio</taxon>
    </lineage>
</organism>
<comment type="caution">
    <text evidence="1">The sequence shown here is derived from an EMBL/GenBank/DDBJ whole genome shotgun (WGS) entry which is preliminary data.</text>
</comment>
<evidence type="ECO:0000313" key="2">
    <source>
        <dbReference type="Proteomes" id="UP000722957"/>
    </source>
</evidence>
<protein>
    <submittedName>
        <fullName evidence="1">Uncharacterized protein</fullName>
    </submittedName>
</protein>
<proteinExistence type="predicted"/>
<reference evidence="1 2" key="1">
    <citation type="journal article" date="2021" name="PeerJ">
        <title>Analysis of 44 Vibrio anguillarum genomes reveals high genetic diversity.</title>
        <authorList>
            <person name="Hansen M.J."/>
            <person name="Dalsgaard I."/>
        </authorList>
    </citation>
    <scope>NUCLEOTIDE SEQUENCE [LARGE SCALE GENOMIC DNA]</scope>
    <source>
        <strain evidence="1 2">17-16730-2A</strain>
    </source>
</reference>
<dbReference type="Proteomes" id="UP000722957">
    <property type="component" value="Unassembled WGS sequence"/>
</dbReference>
<name>A0ABD4KS35_VIBAN</name>
<sequence length="241" mass="28109">MENLKSKINQIVEFMEENKELREQYNTNCIKSFIATSNNAKEVIYSIFINSLKAGKESNLSSNGDGAKFFFDKLDSLPDSECLDYRDFIKHFGCSNPKELFSLLEQRVTGMGAKKAALFMRDLDFCQRKARPIFTSYNEKVASKSLVIPVDAVIRTIYDRLGLVSYKEKDYFNSINAHAKQEFSDQFMIIEDLWFWGYFSTKGSENNREIVFNEAKFYTDSYIYPNRQLENKINEFICLLK</sequence>
<dbReference type="AlphaFoldDB" id="A0ABD4KS35"/>
<accession>A0ABD4KS35</accession>
<dbReference type="EMBL" id="RDOM01000234">
    <property type="protein sequence ID" value="MBF4274383.1"/>
    <property type="molecule type" value="Genomic_DNA"/>
</dbReference>
<evidence type="ECO:0000313" key="1">
    <source>
        <dbReference type="EMBL" id="MBF4274383.1"/>
    </source>
</evidence>